<accession>A0AAV8UR30</accession>
<evidence type="ECO:0000313" key="3">
    <source>
        <dbReference type="EMBL" id="KAJ8905030.1"/>
    </source>
</evidence>
<name>A0AAV8UR30_9RHOD</name>
<reference evidence="3 4" key="1">
    <citation type="journal article" date="2023" name="Nat. Commun.">
        <title>Origin of minicircular mitochondrial genomes in red algae.</title>
        <authorList>
            <person name="Lee Y."/>
            <person name="Cho C.H."/>
            <person name="Lee Y.M."/>
            <person name="Park S.I."/>
            <person name="Yang J.H."/>
            <person name="West J.A."/>
            <person name="Bhattacharya D."/>
            <person name="Yoon H.S."/>
        </authorList>
    </citation>
    <scope>NUCLEOTIDE SEQUENCE [LARGE SCALE GENOMIC DNA]</scope>
    <source>
        <strain evidence="3 4">CCMP1338</strain>
        <tissue evidence="3">Whole cell</tissue>
    </source>
</reference>
<dbReference type="AlphaFoldDB" id="A0AAV8UR30"/>
<gene>
    <name evidence="3" type="ORF">NDN08_001542</name>
</gene>
<keyword evidence="2" id="KW-1133">Transmembrane helix</keyword>
<feature type="coiled-coil region" evidence="1">
    <location>
        <begin position="74"/>
        <end position="165"/>
    </location>
</feature>
<organism evidence="3 4">
    <name type="scientific">Rhodosorus marinus</name>
    <dbReference type="NCBI Taxonomy" id="101924"/>
    <lineage>
        <taxon>Eukaryota</taxon>
        <taxon>Rhodophyta</taxon>
        <taxon>Stylonematophyceae</taxon>
        <taxon>Stylonematales</taxon>
        <taxon>Stylonemataceae</taxon>
        <taxon>Rhodosorus</taxon>
    </lineage>
</organism>
<keyword evidence="4" id="KW-1185">Reference proteome</keyword>
<comment type="caution">
    <text evidence="3">The sequence shown here is derived from an EMBL/GenBank/DDBJ whole genome shotgun (WGS) entry which is preliminary data.</text>
</comment>
<keyword evidence="2" id="KW-0812">Transmembrane</keyword>
<sequence>MLRHTIDSLEGAMHEPVARSSGVPQASSLGSAVVWLTMMSFALFFCYDALNRYQRERKYFESLREAKAGIAKSNSTLEDERGGLEERIRSMQNAKGRTTETLRLTRQILKVAEADIVSLQSNLAKIEDELSQTLDTIDQVDASYYDELEEEIQKVKDETEQEQMALDEKVNTSALEANMTLSMKDDILREVSQAEQDFLYSVKRKVELYARLLRTIEAEQDYLPSV</sequence>
<feature type="transmembrane region" description="Helical" evidence="2">
    <location>
        <begin position="29"/>
        <end position="50"/>
    </location>
</feature>
<protein>
    <submittedName>
        <fullName evidence="3">Uncharacterized protein</fullName>
    </submittedName>
</protein>
<dbReference type="EMBL" id="JAMWBK010000005">
    <property type="protein sequence ID" value="KAJ8905030.1"/>
    <property type="molecule type" value="Genomic_DNA"/>
</dbReference>
<keyword evidence="1" id="KW-0175">Coiled coil</keyword>
<keyword evidence="2" id="KW-0472">Membrane</keyword>
<dbReference type="Proteomes" id="UP001157974">
    <property type="component" value="Unassembled WGS sequence"/>
</dbReference>
<evidence type="ECO:0000256" key="1">
    <source>
        <dbReference type="SAM" id="Coils"/>
    </source>
</evidence>
<proteinExistence type="predicted"/>
<evidence type="ECO:0000256" key="2">
    <source>
        <dbReference type="SAM" id="Phobius"/>
    </source>
</evidence>
<evidence type="ECO:0000313" key="4">
    <source>
        <dbReference type="Proteomes" id="UP001157974"/>
    </source>
</evidence>